<feature type="transmembrane region" description="Helical" evidence="7">
    <location>
        <begin position="200"/>
        <end position="219"/>
    </location>
</feature>
<keyword evidence="6 7" id="KW-0472">Membrane</keyword>
<dbReference type="SMART" id="SM00014">
    <property type="entry name" value="acidPPc"/>
    <property type="match status" value="1"/>
</dbReference>
<proteinExistence type="predicted"/>
<dbReference type="InterPro" id="IPR000326">
    <property type="entry name" value="PAP2/HPO"/>
</dbReference>
<dbReference type="PANTHER" id="PTHR14969">
    <property type="entry name" value="SPHINGOSINE-1-PHOSPHATE PHOSPHOHYDROLASE"/>
    <property type="match status" value="1"/>
</dbReference>
<sequence length="234" mass="25214">MTASAAGLQSHATRHPAVRRTVWLVSGLVVIFALLAFIGWLVTGSLADDWPLRSEDGLDRFLASHRTHVLNVASGIFSTLGNTQSAIALSAVVFFAIRVFTHRWIESFFVAAALVSEVSVFLLTTVVIERARPTVQHLDHAPPTSSFPSGHTAAAVALYAAVALVLWRHGAAWPVWLLLLMPCAVGFSRLYRGMHHPSDVLAGALLGVLCVMLAQRVVLGDAPASRTVTRPGRR</sequence>
<dbReference type="Pfam" id="PF01569">
    <property type="entry name" value="PAP2"/>
    <property type="match status" value="1"/>
</dbReference>
<reference evidence="10" key="1">
    <citation type="journal article" date="2019" name="Int. J. Syst. Evol. Microbiol.">
        <title>The Global Catalogue of Microorganisms (GCM) 10K type strain sequencing project: providing services to taxonomists for standard genome sequencing and annotation.</title>
        <authorList>
            <consortium name="The Broad Institute Genomics Platform"/>
            <consortium name="The Broad Institute Genome Sequencing Center for Infectious Disease"/>
            <person name="Wu L."/>
            <person name="Ma J."/>
        </authorList>
    </citation>
    <scope>NUCLEOTIDE SEQUENCE [LARGE SCALE GENOMIC DNA]</scope>
    <source>
        <strain evidence="10">JCM 16014</strain>
    </source>
</reference>
<evidence type="ECO:0000256" key="4">
    <source>
        <dbReference type="ARBA" id="ARBA00022801"/>
    </source>
</evidence>
<evidence type="ECO:0000313" key="10">
    <source>
        <dbReference type="Proteomes" id="UP001500751"/>
    </source>
</evidence>
<dbReference type="PANTHER" id="PTHR14969:SF62">
    <property type="entry name" value="DECAPRENYLPHOSPHORYL-5-PHOSPHORIBOSE PHOSPHATASE RV3807C-RELATED"/>
    <property type="match status" value="1"/>
</dbReference>
<comment type="caution">
    <text evidence="9">The sequence shown here is derived from an EMBL/GenBank/DDBJ whole genome shotgun (WGS) entry which is preliminary data.</text>
</comment>
<keyword evidence="2" id="KW-1003">Cell membrane</keyword>
<feature type="transmembrane region" description="Helical" evidence="7">
    <location>
        <begin position="21"/>
        <end position="42"/>
    </location>
</feature>
<dbReference type="SUPFAM" id="SSF48317">
    <property type="entry name" value="Acid phosphatase/Vanadium-dependent haloperoxidase"/>
    <property type="match status" value="1"/>
</dbReference>
<evidence type="ECO:0000256" key="5">
    <source>
        <dbReference type="ARBA" id="ARBA00022989"/>
    </source>
</evidence>
<gene>
    <name evidence="9" type="ORF">GCM10009839_89150</name>
</gene>
<accession>A0ABP5H6M2</accession>
<keyword evidence="3 7" id="KW-0812">Transmembrane</keyword>
<evidence type="ECO:0000256" key="1">
    <source>
        <dbReference type="ARBA" id="ARBA00004651"/>
    </source>
</evidence>
<keyword evidence="10" id="KW-1185">Reference proteome</keyword>
<protein>
    <recommendedName>
        <fullName evidence="8">Phosphatidic acid phosphatase type 2/haloperoxidase domain-containing protein</fullName>
    </recommendedName>
</protein>
<comment type="subcellular location">
    <subcellularLocation>
        <location evidence="1">Cell membrane</location>
        <topology evidence="1">Multi-pass membrane protein</topology>
    </subcellularLocation>
</comment>
<evidence type="ECO:0000256" key="3">
    <source>
        <dbReference type="ARBA" id="ARBA00022692"/>
    </source>
</evidence>
<evidence type="ECO:0000259" key="8">
    <source>
        <dbReference type="SMART" id="SM00014"/>
    </source>
</evidence>
<evidence type="ECO:0000256" key="6">
    <source>
        <dbReference type="ARBA" id="ARBA00023136"/>
    </source>
</evidence>
<evidence type="ECO:0000256" key="2">
    <source>
        <dbReference type="ARBA" id="ARBA00022475"/>
    </source>
</evidence>
<feature type="domain" description="Phosphatidic acid phosphatase type 2/haloperoxidase" evidence="8">
    <location>
        <begin position="109"/>
        <end position="215"/>
    </location>
</feature>
<feature type="transmembrane region" description="Helical" evidence="7">
    <location>
        <begin position="108"/>
        <end position="128"/>
    </location>
</feature>
<evidence type="ECO:0000256" key="7">
    <source>
        <dbReference type="SAM" id="Phobius"/>
    </source>
</evidence>
<evidence type="ECO:0000313" key="9">
    <source>
        <dbReference type="EMBL" id="GAA2063913.1"/>
    </source>
</evidence>
<dbReference type="Gene3D" id="1.20.144.10">
    <property type="entry name" value="Phosphatidic acid phosphatase type 2/haloperoxidase"/>
    <property type="match status" value="1"/>
</dbReference>
<name>A0ABP5H6M2_9ACTN</name>
<organism evidence="9 10">
    <name type="scientific">Catenulispora yoronensis</name>
    <dbReference type="NCBI Taxonomy" id="450799"/>
    <lineage>
        <taxon>Bacteria</taxon>
        <taxon>Bacillati</taxon>
        <taxon>Actinomycetota</taxon>
        <taxon>Actinomycetes</taxon>
        <taxon>Catenulisporales</taxon>
        <taxon>Catenulisporaceae</taxon>
        <taxon>Catenulispora</taxon>
    </lineage>
</organism>
<keyword evidence="4" id="KW-0378">Hydrolase</keyword>
<keyword evidence="5 7" id="KW-1133">Transmembrane helix</keyword>
<dbReference type="InterPro" id="IPR036938">
    <property type="entry name" value="PAP2/HPO_sf"/>
</dbReference>
<feature type="transmembrane region" description="Helical" evidence="7">
    <location>
        <begin position="83"/>
        <end position="101"/>
    </location>
</feature>
<feature type="transmembrane region" description="Helical" evidence="7">
    <location>
        <begin position="174"/>
        <end position="194"/>
    </location>
</feature>
<feature type="transmembrane region" description="Helical" evidence="7">
    <location>
        <begin position="148"/>
        <end position="167"/>
    </location>
</feature>
<dbReference type="Proteomes" id="UP001500751">
    <property type="component" value="Unassembled WGS sequence"/>
</dbReference>
<dbReference type="EMBL" id="BAAAQN010000094">
    <property type="protein sequence ID" value="GAA2063913.1"/>
    <property type="molecule type" value="Genomic_DNA"/>
</dbReference>